<evidence type="ECO:0000313" key="13">
    <source>
        <dbReference type="EMBL" id="NDW20893.1"/>
    </source>
</evidence>
<name>A0A6L9MSH4_9ALTE</name>
<dbReference type="Pfam" id="PF00512">
    <property type="entry name" value="HisKA"/>
    <property type="match status" value="1"/>
</dbReference>
<protein>
    <recommendedName>
        <fullName evidence="2">histidine kinase</fullName>
        <ecNumber evidence="2">2.7.13.3</ecNumber>
    </recommendedName>
</protein>
<keyword evidence="10" id="KW-1133">Transmembrane helix</keyword>
<dbReference type="InterPro" id="IPR019734">
    <property type="entry name" value="TPR_rpt"/>
</dbReference>
<keyword evidence="8" id="KW-0802">TPR repeat</keyword>
<evidence type="ECO:0000256" key="2">
    <source>
        <dbReference type="ARBA" id="ARBA00012438"/>
    </source>
</evidence>
<evidence type="ECO:0000256" key="5">
    <source>
        <dbReference type="ARBA" id="ARBA00022777"/>
    </source>
</evidence>
<dbReference type="InterPro" id="IPR011990">
    <property type="entry name" value="TPR-like_helical_dom_sf"/>
</dbReference>
<dbReference type="GO" id="GO:0005886">
    <property type="term" value="C:plasma membrane"/>
    <property type="evidence" value="ECO:0007669"/>
    <property type="project" value="TreeGrafter"/>
</dbReference>
<evidence type="ECO:0000256" key="4">
    <source>
        <dbReference type="ARBA" id="ARBA00022679"/>
    </source>
</evidence>
<dbReference type="GO" id="GO:0009927">
    <property type="term" value="F:histidine phosphotransfer kinase activity"/>
    <property type="evidence" value="ECO:0007669"/>
    <property type="project" value="TreeGrafter"/>
</dbReference>
<reference evidence="13 14" key="1">
    <citation type="submission" date="2020-01" db="EMBL/GenBank/DDBJ databases">
        <title>Genomes of bacteria type strains.</title>
        <authorList>
            <person name="Chen J."/>
            <person name="Zhu S."/>
            <person name="Yang J."/>
        </authorList>
    </citation>
    <scope>NUCLEOTIDE SEQUENCE [LARGE SCALE GENOMIC DNA]</scope>
    <source>
        <strain evidence="13 14">LMG 22958</strain>
    </source>
</reference>
<keyword evidence="9" id="KW-0175">Coiled coil</keyword>
<evidence type="ECO:0000256" key="6">
    <source>
        <dbReference type="ARBA" id="ARBA00023012"/>
    </source>
</evidence>
<evidence type="ECO:0000256" key="1">
    <source>
        <dbReference type="ARBA" id="ARBA00000085"/>
    </source>
</evidence>
<feature type="repeat" description="TPR" evidence="8">
    <location>
        <begin position="179"/>
        <end position="212"/>
    </location>
</feature>
<evidence type="ECO:0000259" key="11">
    <source>
        <dbReference type="PROSITE" id="PS50109"/>
    </source>
</evidence>
<dbReference type="Gene3D" id="1.25.40.10">
    <property type="entry name" value="Tetratricopeptide repeat domain"/>
    <property type="match status" value="2"/>
</dbReference>
<evidence type="ECO:0000256" key="7">
    <source>
        <dbReference type="PROSITE-ProRule" id="PRU00169"/>
    </source>
</evidence>
<dbReference type="SUPFAM" id="SSF48452">
    <property type="entry name" value="TPR-like"/>
    <property type="match status" value="1"/>
</dbReference>
<evidence type="ECO:0000313" key="14">
    <source>
        <dbReference type="Proteomes" id="UP000478837"/>
    </source>
</evidence>
<dbReference type="SUPFAM" id="SSF52172">
    <property type="entry name" value="CheY-like"/>
    <property type="match status" value="1"/>
</dbReference>
<feature type="domain" description="Response regulatory" evidence="12">
    <location>
        <begin position="683"/>
        <end position="798"/>
    </location>
</feature>
<evidence type="ECO:0000259" key="12">
    <source>
        <dbReference type="PROSITE" id="PS50110"/>
    </source>
</evidence>
<keyword evidence="3 7" id="KW-0597">Phosphoprotein</keyword>
<dbReference type="PROSITE" id="PS50110">
    <property type="entry name" value="RESPONSE_REGULATORY"/>
    <property type="match status" value="1"/>
</dbReference>
<dbReference type="Gene3D" id="3.40.50.2300">
    <property type="match status" value="1"/>
</dbReference>
<keyword evidence="5" id="KW-0418">Kinase</keyword>
<dbReference type="Gene3D" id="1.10.287.130">
    <property type="match status" value="1"/>
</dbReference>
<dbReference type="InterPro" id="IPR003594">
    <property type="entry name" value="HATPase_dom"/>
</dbReference>
<keyword evidence="14" id="KW-1185">Reference proteome</keyword>
<evidence type="ECO:0000256" key="10">
    <source>
        <dbReference type="SAM" id="Phobius"/>
    </source>
</evidence>
<comment type="caution">
    <text evidence="13">The sequence shown here is derived from an EMBL/GenBank/DDBJ whole genome shotgun (WGS) entry which is preliminary data.</text>
</comment>
<sequence>MPIGEAIESMEEWLSEQSIDTDTKRLIASYYVQYLLKLHQSPNDSIFAILQTLENDSQQGLTVSTGIARIYGLNADYQQSYSYFDKVISHPAASANVKAYAIAYLILTYSEGQVFAPNAKLISELNLLLTENDLQQLRPLYDTIVADYYQSISAFDIALDYYQKSLNGAEKSQQWVLMSDSLYAIGILYRNIGQYEKALEYFNYAITHDVKIDIQYSEYLATYGMATTYFRAQRLDEALTLSEEILAHPLTSSFYDSEIYRLKAEAHLSRGELEKAETALNMARDLYDNSRPGESTTWRAQLEQTASQITAARGDYQLAFSQYEKFHQEYIKAKKYEDLELIESANLVQQIEQEKQKALQLEKENEAFNELFKAQNAAQKSQSLYSKLLVLLVLLTLSTIVIILLLLRKSHKTNKLYLDAKEKAELHSRLKTEFISNISHEIRTPLNAIIGFGQVLIDKMQDRENKKLTRRIVSSSQMLLQLINDLLDFAKIEAGKFELELESHNLKKSVSNLADIFYEQASLKGLSLRFNIDKTLPKYLVFDELRLKQVLANLISNAIKFSDAGNIEIGIGVEHIEGNTCTLKVWVKDEGIGLSQSQQDHLFSPFTQAESSTARKYGGTGLGLNISNNLLALMNSSLNVESEKGSGATFSFTLSLAVGDEKEEKRSPSSASAPAHIQFKKCRILLAEDNEINVEVIRSLLSNTNAVIDRVENGIQALEALSDASYDLILMDIQMPQMDGYEASRIIRKKRNIKTPIIALTANAMQHDIEESKKAGMNAHISKPIERVKLIEVLSSYLG</sequence>
<evidence type="ECO:0000256" key="9">
    <source>
        <dbReference type="SAM" id="Coils"/>
    </source>
</evidence>
<dbReference type="InterPro" id="IPR036097">
    <property type="entry name" value="HisK_dim/P_sf"/>
</dbReference>
<comment type="catalytic activity">
    <reaction evidence="1">
        <text>ATP + protein L-histidine = ADP + protein N-phospho-L-histidine.</text>
        <dbReference type="EC" id="2.7.13.3"/>
    </reaction>
</comment>
<proteinExistence type="predicted"/>
<accession>A0A6L9MSH4</accession>
<organism evidence="13 14">
    <name type="scientific">Alteromonas hispanica</name>
    <dbReference type="NCBI Taxonomy" id="315421"/>
    <lineage>
        <taxon>Bacteria</taxon>
        <taxon>Pseudomonadati</taxon>
        <taxon>Pseudomonadota</taxon>
        <taxon>Gammaproteobacteria</taxon>
        <taxon>Alteromonadales</taxon>
        <taxon>Alteromonadaceae</taxon>
        <taxon>Alteromonas/Salinimonas group</taxon>
        <taxon>Alteromonas</taxon>
    </lineage>
</organism>
<dbReference type="SUPFAM" id="SSF55874">
    <property type="entry name" value="ATPase domain of HSP90 chaperone/DNA topoisomerase II/histidine kinase"/>
    <property type="match status" value="1"/>
</dbReference>
<dbReference type="PROSITE" id="PS50109">
    <property type="entry name" value="HIS_KIN"/>
    <property type="match status" value="1"/>
</dbReference>
<dbReference type="SMART" id="SM00448">
    <property type="entry name" value="REC"/>
    <property type="match status" value="1"/>
</dbReference>
<feature type="domain" description="Histidine kinase" evidence="11">
    <location>
        <begin position="437"/>
        <end position="658"/>
    </location>
</feature>
<dbReference type="Pfam" id="PF02518">
    <property type="entry name" value="HATPase_c"/>
    <property type="match status" value="1"/>
</dbReference>
<dbReference type="InterPro" id="IPR001789">
    <property type="entry name" value="Sig_transdc_resp-reg_receiver"/>
</dbReference>
<dbReference type="Pfam" id="PF00072">
    <property type="entry name" value="Response_reg"/>
    <property type="match status" value="1"/>
</dbReference>
<dbReference type="SMART" id="SM00388">
    <property type="entry name" value="HisKA"/>
    <property type="match status" value="1"/>
</dbReference>
<dbReference type="PANTHER" id="PTHR43047">
    <property type="entry name" value="TWO-COMPONENT HISTIDINE PROTEIN KINASE"/>
    <property type="match status" value="1"/>
</dbReference>
<keyword evidence="10" id="KW-0472">Membrane</keyword>
<dbReference type="InterPro" id="IPR003661">
    <property type="entry name" value="HisK_dim/P_dom"/>
</dbReference>
<dbReference type="EC" id="2.7.13.3" evidence="2"/>
<feature type="transmembrane region" description="Helical" evidence="10">
    <location>
        <begin position="388"/>
        <end position="407"/>
    </location>
</feature>
<keyword evidence="6" id="KW-0902">Two-component regulatory system</keyword>
<evidence type="ECO:0000256" key="3">
    <source>
        <dbReference type="ARBA" id="ARBA00022553"/>
    </source>
</evidence>
<dbReference type="InterPro" id="IPR004358">
    <property type="entry name" value="Sig_transdc_His_kin-like_C"/>
</dbReference>
<dbReference type="PROSITE" id="PS50005">
    <property type="entry name" value="TPR"/>
    <property type="match status" value="1"/>
</dbReference>
<dbReference type="FunFam" id="3.30.565.10:FF:000010">
    <property type="entry name" value="Sensor histidine kinase RcsC"/>
    <property type="match status" value="1"/>
</dbReference>
<keyword evidence="4" id="KW-0808">Transferase</keyword>
<dbReference type="InterPro" id="IPR005467">
    <property type="entry name" value="His_kinase_dom"/>
</dbReference>
<gene>
    <name evidence="13" type="ORF">GTW09_05105</name>
</gene>
<keyword evidence="10" id="KW-0812">Transmembrane</keyword>
<dbReference type="PROSITE" id="PS50293">
    <property type="entry name" value="TPR_REGION"/>
    <property type="match status" value="1"/>
</dbReference>
<dbReference type="InterPro" id="IPR036890">
    <property type="entry name" value="HATPase_C_sf"/>
</dbReference>
<dbReference type="PRINTS" id="PR00344">
    <property type="entry name" value="BCTRLSENSOR"/>
</dbReference>
<dbReference type="CDD" id="cd00082">
    <property type="entry name" value="HisKA"/>
    <property type="match status" value="1"/>
</dbReference>
<dbReference type="SUPFAM" id="SSF47384">
    <property type="entry name" value="Homodimeric domain of signal transducing histidine kinase"/>
    <property type="match status" value="1"/>
</dbReference>
<dbReference type="SMART" id="SM00028">
    <property type="entry name" value="TPR"/>
    <property type="match status" value="3"/>
</dbReference>
<feature type="modified residue" description="4-aspartylphosphate" evidence="7">
    <location>
        <position position="732"/>
    </location>
</feature>
<feature type="coiled-coil region" evidence="9">
    <location>
        <begin position="344"/>
        <end position="371"/>
    </location>
</feature>
<dbReference type="Gene3D" id="3.30.565.10">
    <property type="entry name" value="Histidine kinase-like ATPase, C-terminal domain"/>
    <property type="match status" value="1"/>
</dbReference>
<dbReference type="EMBL" id="JAAAWP010000002">
    <property type="protein sequence ID" value="NDW20893.1"/>
    <property type="molecule type" value="Genomic_DNA"/>
</dbReference>
<dbReference type="CDD" id="cd16922">
    <property type="entry name" value="HATPase_EvgS-ArcB-TorS-like"/>
    <property type="match status" value="1"/>
</dbReference>
<evidence type="ECO:0000256" key="8">
    <source>
        <dbReference type="PROSITE-ProRule" id="PRU00339"/>
    </source>
</evidence>
<dbReference type="AlphaFoldDB" id="A0A6L9MSH4"/>
<dbReference type="PANTHER" id="PTHR43047:SF72">
    <property type="entry name" value="OSMOSENSING HISTIDINE PROTEIN KINASE SLN1"/>
    <property type="match status" value="1"/>
</dbReference>
<dbReference type="SMART" id="SM00387">
    <property type="entry name" value="HATPase_c"/>
    <property type="match status" value="1"/>
</dbReference>
<dbReference type="CDD" id="cd17546">
    <property type="entry name" value="REC_hyHK_CKI1_RcsC-like"/>
    <property type="match status" value="1"/>
</dbReference>
<dbReference type="Proteomes" id="UP000478837">
    <property type="component" value="Unassembled WGS sequence"/>
</dbReference>
<dbReference type="InterPro" id="IPR011006">
    <property type="entry name" value="CheY-like_superfamily"/>
</dbReference>
<dbReference type="GO" id="GO:0000155">
    <property type="term" value="F:phosphorelay sensor kinase activity"/>
    <property type="evidence" value="ECO:0007669"/>
    <property type="project" value="InterPro"/>
</dbReference>